<evidence type="ECO:0000313" key="7">
    <source>
        <dbReference type="EMBL" id="HGB25691.1"/>
    </source>
</evidence>
<dbReference type="Gene3D" id="1.20.120.580">
    <property type="entry name" value="bsu32300-like"/>
    <property type="match status" value="1"/>
</dbReference>
<evidence type="ECO:0000256" key="2">
    <source>
        <dbReference type="ARBA" id="ARBA00022722"/>
    </source>
</evidence>
<reference evidence="7" key="1">
    <citation type="journal article" date="2020" name="mSystems">
        <title>Genome- and Community-Level Interaction Insights into Carbon Utilization and Element Cycling Functions of Hydrothermarchaeota in Hydrothermal Sediment.</title>
        <authorList>
            <person name="Zhou Z."/>
            <person name="Liu Y."/>
            <person name="Xu W."/>
            <person name="Pan J."/>
            <person name="Luo Z.H."/>
            <person name="Li M."/>
        </authorList>
    </citation>
    <scope>NUCLEOTIDE SEQUENCE [LARGE SCALE GENOMIC DNA]</scope>
    <source>
        <strain evidence="7">SpSt-8</strain>
    </source>
</reference>
<dbReference type="InterPro" id="IPR008201">
    <property type="entry name" value="HepT-like"/>
</dbReference>
<name>A0A7C3SLT2_THEPE</name>
<dbReference type="CDD" id="cd05403">
    <property type="entry name" value="NT_KNTase_like"/>
    <property type="match status" value="1"/>
</dbReference>
<evidence type="ECO:0000259" key="6">
    <source>
        <dbReference type="Pfam" id="PF18765"/>
    </source>
</evidence>
<keyword evidence="2" id="KW-0540">Nuclease</keyword>
<organism evidence="7">
    <name type="scientific">Thermofilum pendens</name>
    <dbReference type="NCBI Taxonomy" id="2269"/>
    <lineage>
        <taxon>Archaea</taxon>
        <taxon>Thermoproteota</taxon>
        <taxon>Thermoprotei</taxon>
        <taxon>Thermofilales</taxon>
        <taxon>Thermofilaceae</taxon>
        <taxon>Thermofilum</taxon>
    </lineage>
</organism>
<comment type="caution">
    <text evidence="7">The sequence shown here is derived from an EMBL/GenBank/DDBJ whole genome shotgun (WGS) entry which is preliminary data.</text>
</comment>
<dbReference type="InterPro" id="IPR043519">
    <property type="entry name" value="NT_sf"/>
</dbReference>
<dbReference type="InterPro" id="IPR052379">
    <property type="entry name" value="Type_VII_TA_RNase"/>
</dbReference>
<dbReference type="AlphaFoldDB" id="A0A7C3SLT2"/>
<comment type="similarity">
    <text evidence="4">Belongs to the HepT RNase toxin family.</text>
</comment>
<evidence type="ECO:0000256" key="5">
    <source>
        <dbReference type="SAM" id="MobiDB-lite"/>
    </source>
</evidence>
<dbReference type="PANTHER" id="PTHR33397">
    <property type="entry name" value="UPF0331 PROTEIN YUTE"/>
    <property type="match status" value="1"/>
</dbReference>
<accession>A0A7C3SLT2</accession>
<dbReference type="Pfam" id="PF18765">
    <property type="entry name" value="Polbeta"/>
    <property type="match status" value="1"/>
</dbReference>
<sequence length="253" mass="27246">MKAVELRSLVAQAWESLKLVEELVEAGVPSSLHEAALRWHLYSLHQNILDAIASLLAEAGFRKPAAYSELAAPLLERGYVPSWFAEGVARVAKTRNLLAHAYRRVSREELVSIARKAQAAAPKLLETIAKLAEELGVDPSPGDALDAAEVFRHRPGIIAAVLFGSRARGSSTPDSDYDIAILAERPLTMEELEEVALSLARASRGSSRQGRRCGPASSAERAPLQGAARREAALHLRPGAVQEVGQGDLHQST</sequence>
<feature type="non-terminal residue" evidence="7">
    <location>
        <position position="1"/>
    </location>
</feature>
<dbReference type="GO" id="GO:0004540">
    <property type="term" value="F:RNA nuclease activity"/>
    <property type="evidence" value="ECO:0007669"/>
    <property type="project" value="InterPro"/>
</dbReference>
<dbReference type="InterPro" id="IPR041633">
    <property type="entry name" value="Polbeta"/>
</dbReference>
<gene>
    <name evidence="7" type="ORF">ENV88_06695</name>
</gene>
<protein>
    <submittedName>
        <fullName evidence="7">DUF86 domain-containing protein</fullName>
    </submittedName>
</protein>
<keyword evidence="3" id="KW-0378">Hydrolase</keyword>
<dbReference type="EMBL" id="DTIB01000112">
    <property type="protein sequence ID" value="HGB25691.1"/>
    <property type="molecule type" value="Genomic_DNA"/>
</dbReference>
<dbReference type="Gene3D" id="3.30.460.10">
    <property type="entry name" value="Beta Polymerase, domain 2"/>
    <property type="match status" value="1"/>
</dbReference>
<dbReference type="InterPro" id="IPR037038">
    <property type="entry name" value="HepT-like_sf"/>
</dbReference>
<evidence type="ECO:0000256" key="3">
    <source>
        <dbReference type="ARBA" id="ARBA00022801"/>
    </source>
</evidence>
<feature type="domain" description="Polymerase beta nucleotidyltransferase" evidence="6">
    <location>
        <begin position="148"/>
        <end position="202"/>
    </location>
</feature>
<evidence type="ECO:0000256" key="1">
    <source>
        <dbReference type="ARBA" id="ARBA00022649"/>
    </source>
</evidence>
<dbReference type="GO" id="GO:0110001">
    <property type="term" value="C:toxin-antitoxin complex"/>
    <property type="evidence" value="ECO:0007669"/>
    <property type="project" value="InterPro"/>
</dbReference>
<feature type="region of interest" description="Disordered" evidence="5">
    <location>
        <begin position="200"/>
        <end position="253"/>
    </location>
</feature>
<keyword evidence="1" id="KW-1277">Toxin-antitoxin system</keyword>
<dbReference type="PANTHER" id="PTHR33397:SF5">
    <property type="entry name" value="RNASE YUTE-RELATED"/>
    <property type="match status" value="1"/>
</dbReference>
<dbReference type="SUPFAM" id="SSF81301">
    <property type="entry name" value="Nucleotidyltransferase"/>
    <property type="match status" value="1"/>
</dbReference>
<evidence type="ECO:0000256" key="4">
    <source>
        <dbReference type="ARBA" id="ARBA00024207"/>
    </source>
</evidence>
<proteinExistence type="inferred from homology"/>
<dbReference type="Pfam" id="PF01934">
    <property type="entry name" value="HepT-like"/>
    <property type="match status" value="1"/>
</dbReference>
<dbReference type="GO" id="GO:0016787">
    <property type="term" value="F:hydrolase activity"/>
    <property type="evidence" value="ECO:0007669"/>
    <property type="project" value="UniProtKB-KW"/>
</dbReference>